<dbReference type="PANTHER" id="PTHR48020:SF35">
    <property type="entry name" value="SUGAR TRANSPORTER"/>
    <property type="match status" value="1"/>
</dbReference>
<dbReference type="PRINTS" id="PR00171">
    <property type="entry name" value="SUGRTRNSPORT"/>
</dbReference>
<keyword evidence="5 7" id="KW-1133">Transmembrane helix</keyword>
<feature type="transmembrane region" description="Helical" evidence="7">
    <location>
        <begin position="598"/>
        <end position="625"/>
    </location>
</feature>
<feature type="transmembrane region" description="Helical" evidence="7">
    <location>
        <begin position="571"/>
        <end position="592"/>
    </location>
</feature>
<evidence type="ECO:0000259" key="8">
    <source>
        <dbReference type="PROSITE" id="PS50850"/>
    </source>
</evidence>
<evidence type="ECO:0000256" key="2">
    <source>
        <dbReference type="ARBA" id="ARBA00010992"/>
    </source>
</evidence>
<dbReference type="Gene3D" id="1.20.1250.20">
    <property type="entry name" value="MFS general substrate transporter like domains"/>
    <property type="match status" value="2"/>
</dbReference>
<protein>
    <submittedName>
        <fullName evidence="10">Monosaccharide-sensing protein 2-like</fullName>
    </submittedName>
</protein>
<dbReference type="InterPro" id="IPR036259">
    <property type="entry name" value="MFS_trans_sf"/>
</dbReference>
<sequence length="720" mass="76842">MMEVVIIALAATIGNLLIGWDSSTIAGGMTYIKQEFDLEKDPTLEGLIVSMSFITGTVVTIFSGTVSDLVGRRPLLITSSVMYFISGLVMLMAPNVTIVLLSRIISGVAIALAVTLNPLYISEIAPPDIRGQLNTLTQFACSGGMFLAYILVFSMSLLQSPSWRVMLSVISIPSVAYFLLTVFYLPESPRWLVSKGRMLEAEKVLQRLRCVDDVSGELALLAEGLSPGGEDITIEEYVVAPATEILVNQEAGKDYIKLYGPNEGVTMVAQPTNGQGSMLSRSMLSQHGSFASQAAASLKDPIVNLFGSLHESTLIDSGGSRSMLINNANSIFSTGDPEASPFGTSDNLRAPLISFHGGADNRAYGSKDMLGMRSNSSLRSYSSLVHGNAVETPRNTNIGGGWQLVYKSTDDAMGGKGEGLQRVYLHADPTTVSQSPHVSFASTSGYDIPIDGGEAFQAAGIVSRSILGTNDVLSMPTAKGPNWRALLEPGVKRALIVGIGLQILQQAAGINGFLYYAPQILEQAGVGALLSNLGLSSISASFLVNIITTFCMLPCIAIAIRLMDVAGRRSIMLYTIPILIVCLLVLVLKQFFQFSSVLNAAISAISVVVYESVFCMGLGVIPNIICAEIFPTSVRGICISLTSLTYWVCTLAVTLTFPYLLQLLGLSGVFALFVGGCIISWIFVYLKVPETKGMPLEVIIEFFAIGAKPGTDPAEIGMKD</sequence>
<dbReference type="OrthoDB" id="8120565at2759"/>
<evidence type="ECO:0000256" key="5">
    <source>
        <dbReference type="ARBA" id="ARBA00022989"/>
    </source>
</evidence>
<dbReference type="Proteomes" id="UP000087171">
    <property type="component" value="Chromosome Ca8"/>
</dbReference>
<dbReference type="FunFam" id="1.20.1250.20:FF:000461">
    <property type="entry name" value="Monosaccharide-sensing protein 3"/>
    <property type="match status" value="1"/>
</dbReference>
<comment type="subcellular location">
    <subcellularLocation>
        <location evidence="1">Membrane</location>
        <topology evidence="1">Multi-pass membrane protein</topology>
    </subcellularLocation>
</comment>
<feature type="transmembrane region" description="Helical" evidence="7">
    <location>
        <begin position="133"/>
        <end position="153"/>
    </location>
</feature>
<evidence type="ECO:0000313" key="10">
    <source>
        <dbReference type="RefSeq" id="XP_004512287.1"/>
    </source>
</evidence>
<dbReference type="STRING" id="3827.A0A1S2YZB8"/>
<dbReference type="GO" id="GO:0022857">
    <property type="term" value="F:transmembrane transporter activity"/>
    <property type="evidence" value="ECO:0007669"/>
    <property type="project" value="InterPro"/>
</dbReference>
<feature type="transmembrane region" description="Helical" evidence="7">
    <location>
        <begin position="75"/>
        <end position="94"/>
    </location>
</feature>
<dbReference type="GO" id="GO:0016020">
    <property type="term" value="C:membrane"/>
    <property type="evidence" value="ECO:0007669"/>
    <property type="project" value="UniProtKB-SubCell"/>
</dbReference>
<dbReference type="KEGG" id="cam:101503809"/>
<dbReference type="GeneID" id="101503809"/>
<gene>
    <name evidence="10" type="primary">LOC101503809</name>
</gene>
<dbReference type="InterPro" id="IPR003663">
    <property type="entry name" value="Sugar/inositol_transpt"/>
</dbReference>
<evidence type="ECO:0000313" key="9">
    <source>
        <dbReference type="Proteomes" id="UP000087171"/>
    </source>
</evidence>
<dbReference type="eggNOG" id="KOG0254">
    <property type="taxonomic scope" value="Eukaryota"/>
</dbReference>
<name>A0A1S2YZB8_CICAR</name>
<dbReference type="InterPro" id="IPR020846">
    <property type="entry name" value="MFS_dom"/>
</dbReference>
<keyword evidence="6 7" id="KW-0472">Membrane</keyword>
<dbReference type="SUPFAM" id="SSF103473">
    <property type="entry name" value="MFS general substrate transporter"/>
    <property type="match status" value="1"/>
</dbReference>
<dbReference type="Pfam" id="PF00083">
    <property type="entry name" value="Sugar_tr"/>
    <property type="match status" value="2"/>
</dbReference>
<comment type="similarity">
    <text evidence="2">Belongs to the major facilitator superfamily. Sugar transporter (TC 2.A.1.1) family.</text>
</comment>
<dbReference type="PANTHER" id="PTHR48020">
    <property type="entry name" value="PROTON MYO-INOSITOL COTRANSPORTER"/>
    <property type="match status" value="1"/>
</dbReference>
<evidence type="ECO:0000256" key="3">
    <source>
        <dbReference type="ARBA" id="ARBA00022448"/>
    </source>
</evidence>
<feature type="transmembrane region" description="Helical" evidence="7">
    <location>
        <begin position="43"/>
        <end position="63"/>
    </location>
</feature>
<dbReference type="RefSeq" id="XP_004512287.1">
    <property type="nucleotide sequence ID" value="XM_004512230.3"/>
</dbReference>
<feature type="domain" description="Major facilitator superfamily (MFS) profile" evidence="8">
    <location>
        <begin position="7"/>
        <end position="692"/>
    </location>
</feature>
<feature type="transmembrane region" description="Helical" evidence="7">
    <location>
        <begin position="537"/>
        <end position="559"/>
    </location>
</feature>
<evidence type="ECO:0000256" key="7">
    <source>
        <dbReference type="SAM" id="Phobius"/>
    </source>
</evidence>
<proteinExistence type="inferred from homology"/>
<dbReference type="InterPro" id="IPR005828">
    <property type="entry name" value="MFS_sugar_transport-like"/>
</dbReference>
<dbReference type="PaxDb" id="3827-XP_004512287.1"/>
<evidence type="ECO:0000256" key="6">
    <source>
        <dbReference type="ARBA" id="ARBA00023136"/>
    </source>
</evidence>
<keyword evidence="9" id="KW-1185">Reference proteome</keyword>
<dbReference type="InterPro" id="IPR005829">
    <property type="entry name" value="Sugar_transporter_CS"/>
</dbReference>
<feature type="transmembrane region" description="Helical" evidence="7">
    <location>
        <begin position="100"/>
        <end position="121"/>
    </location>
</feature>
<dbReference type="PROSITE" id="PS50850">
    <property type="entry name" value="MFS"/>
    <property type="match status" value="1"/>
</dbReference>
<dbReference type="AlphaFoldDB" id="A0A1S2YZB8"/>
<organism evidence="9 10">
    <name type="scientific">Cicer arietinum</name>
    <name type="common">Chickpea</name>
    <name type="synonym">Garbanzo</name>
    <dbReference type="NCBI Taxonomy" id="3827"/>
    <lineage>
        <taxon>Eukaryota</taxon>
        <taxon>Viridiplantae</taxon>
        <taxon>Streptophyta</taxon>
        <taxon>Embryophyta</taxon>
        <taxon>Tracheophyta</taxon>
        <taxon>Spermatophyta</taxon>
        <taxon>Magnoliopsida</taxon>
        <taxon>eudicotyledons</taxon>
        <taxon>Gunneridae</taxon>
        <taxon>Pentapetalae</taxon>
        <taxon>rosids</taxon>
        <taxon>fabids</taxon>
        <taxon>Fabales</taxon>
        <taxon>Fabaceae</taxon>
        <taxon>Papilionoideae</taxon>
        <taxon>50 kb inversion clade</taxon>
        <taxon>NPAAA clade</taxon>
        <taxon>Hologalegina</taxon>
        <taxon>IRL clade</taxon>
        <taxon>Cicereae</taxon>
        <taxon>Cicer</taxon>
    </lineage>
</organism>
<feature type="transmembrane region" description="Helical" evidence="7">
    <location>
        <begin position="637"/>
        <end position="657"/>
    </location>
</feature>
<evidence type="ECO:0000256" key="4">
    <source>
        <dbReference type="ARBA" id="ARBA00022692"/>
    </source>
</evidence>
<feature type="transmembrane region" description="Helical" evidence="7">
    <location>
        <begin position="165"/>
        <end position="185"/>
    </location>
</feature>
<reference evidence="10" key="2">
    <citation type="submission" date="2025-08" db="UniProtKB">
        <authorList>
            <consortium name="RefSeq"/>
        </authorList>
    </citation>
    <scope>IDENTIFICATION</scope>
    <source>
        <tissue evidence="10">Etiolated seedlings</tissue>
    </source>
</reference>
<reference evidence="9" key="1">
    <citation type="journal article" date="2013" name="Nat. Biotechnol.">
        <title>Draft genome sequence of chickpea (Cicer arietinum) provides a resource for trait improvement.</title>
        <authorList>
            <person name="Varshney R.K."/>
            <person name="Song C."/>
            <person name="Saxena R.K."/>
            <person name="Azam S."/>
            <person name="Yu S."/>
            <person name="Sharpe A.G."/>
            <person name="Cannon S."/>
            <person name="Baek J."/>
            <person name="Rosen B.D."/>
            <person name="Tar'an B."/>
            <person name="Millan T."/>
            <person name="Zhang X."/>
            <person name="Ramsay L.D."/>
            <person name="Iwata A."/>
            <person name="Wang Y."/>
            <person name="Nelson W."/>
            <person name="Farmer A.D."/>
            <person name="Gaur P.M."/>
            <person name="Soderlund C."/>
            <person name="Penmetsa R.V."/>
            <person name="Xu C."/>
            <person name="Bharti A.K."/>
            <person name="He W."/>
            <person name="Winter P."/>
            <person name="Zhao S."/>
            <person name="Hane J.K."/>
            <person name="Carrasquilla-Garcia N."/>
            <person name="Condie J.A."/>
            <person name="Upadhyaya H.D."/>
            <person name="Luo M.C."/>
            <person name="Thudi M."/>
            <person name="Gowda C.L."/>
            <person name="Singh N.P."/>
            <person name="Lichtenzveig J."/>
            <person name="Gali K.K."/>
            <person name="Rubio J."/>
            <person name="Nadarajan N."/>
            <person name="Dolezel J."/>
            <person name="Bansal K.C."/>
            <person name="Xu X."/>
            <person name="Edwards D."/>
            <person name="Zhang G."/>
            <person name="Kahl G."/>
            <person name="Gil J."/>
            <person name="Singh K.B."/>
            <person name="Datta S.K."/>
            <person name="Jackson S.A."/>
            <person name="Wang J."/>
            <person name="Cook D.R."/>
        </authorList>
    </citation>
    <scope>NUCLEOTIDE SEQUENCE [LARGE SCALE GENOMIC DNA]</scope>
    <source>
        <strain evidence="9">cv. CDC Frontier</strain>
    </source>
</reference>
<feature type="transmembrane region" description="Helical" evidence="7">
    <location>
        <begin position="663"/>
        <end position="686"/>
    </location>
</feature>
<keyword evidence="3" id="KW-0813">Transport</keyword>
<evidence type="ECO:0000256" key="1">
    <source>
        <dbReference type="ARBA" id="ARBA00004141"/>
    </source>
</evidence>
<dbReference type="FunFam" id="1.20.1250.20:FF:000345">
    <property type="entry name" value="Monosaccharide-sensing protein 3"/>
    <property type="match status" value="1"/>
</dbReference>
<keyword evidence="4 7" id="KW-0812">Transmembrane</keyword>
<accession>A0A1S2YZB8</accession>
<dbReference type="PROSITE" id="PS00216">
    <property type="entry name" value="SUGAR_TRANSPORT_1"/>
    <property type="match status" value="2"/>
</dbReference>
<dbReference type="InterPro" id="IPR050814">
    <property type="entry name" value="Myo-inositol_Transporter"/>
</dbReference>